<dbReference type="Gene3D" id="3.30.70.330">
    <property type="match status" value="3"/>
</dbReference>
<name>A0A2V2UU61_TRYCR</name>
<gene>
    <name evidence="6" type="ORF">C3747_470g13</name>
</gene>
<dbReference type="AlphaFoldDB" id="A0A2V2UU61"/>
<dbReference type="VEuPathDB" id="TriTrypDB:TcCLB.504157.10"/>
<feature type="compositionally biased region" description="Low complexity" evidence="4">
    <location>
        <begin position="1"/>
        <end position="18"/>
    </location>
</feature>
<dbReference type="VEuPathDB" id="TriTrypDB:C3747_470g13"/>
<feature type="domain" description="RRM" evidence="5">
    <location>
        <begin position="341"/>
        <end position="418"/>
    </location>
</feature>
<dbReference type="InterPro" id="IPR000504">
    <property type="entry name" value="RRM_dom"/>
</dbReference>
<accession>A0A2V2UU61</accession>
<dbReference type="VEuPathDB" id="TriTrypDB:ECC02_007006"/>
<protein>
    <submittedName>
        <fullName evidence="6">Putative heterogeneous nuclear ribonucleoprotein H/F</fullName>
    </submittedName>
</protein>
<evidence type="ECO:0000256" key="2">
    <source>
        <dbReference type="ARBA" id="ARBA00022884"/>
    </source>
</evidence>
<dbReference type="GO" id="GO:1990904">
    <property type="term" value="C:ribonucleoprotein complex"/>
    <property type="evidence" value="ECO:0007669"/>
    <property type="project" value="UniProtKB-KW"/>
</dbReference>
<sequence length="524" mass="58897">MERPPQQQQQEQQQEEQQYGTEELGAMNPDTIADAYQGEPQTGEEDIPVMIETRVVRLHGLPYSVSEETIRAFFAEFELDEKDPILHFTEGLHRGTGFVRLKRPEDVEESIKKLHRQHIDANRYVELTASTEEERQRILEQQEQGCKTHVLRLRGLPFTSTEEDLREFVRSVPGVTRVDICRDMEGRNTGDAFIQLATEEDVEEAKQLHNKTMGSRYIEVLPSTMYDRDAIMRAASLRARRDRRGTRAGDSPLVGPRNHGNGVSPGAMQMLAPNFFDPFIAAACMGYMPHVSFGNELSQNPYERSGMPQGAPYGVPGGPQPLFPMFPGHAPMVAPRAPSPHVVRIRGVPYAATEESIAEFFAGVKIPPQGVHMVYNEQNRPTGEAFVELENDSDLVAALERNGGAMGNRYIEVFQSSVAAMQRLGSPLTGMMNMMQYSHAGVGCCAAAALLTQLNKRRCHHHHYHYHCRRILAGATKKEQQGTMNRREKTTTTTTTTKETGMKERKKEKKEKKSAPKRHVSPCD</sequence>
<dbReference type="Pfam" id="PF00076">
    <property type="entry name" value="RRM_1"/>
    <property type="match status" value="3"/>
</dbReference>
<proteinExistence type="predicted"/>
<dbReference type="VEuPathDB" id="TriTrypDB:Tc_MARK_9635"/>
<dbReference type="PROSITE" id="PS50102">
    <property type="entry name" value="RRM"/>
    <property type="match status" value="3"/>
</dbReference>
<dbReference type="VEuPathDB" id="TriTrypDB:C4B63_9g319"/>
<dbReference type="InterPro" id="IPR035979">
    <property type="entry name" value="RBD_domain_sf"/>
</dbReference>
<feature type="domain" description="RRM" evidence="5">
    <location>
        <begin position="149"/>
        <end position="225"/>
    </location>
</feature>
<evidence type="ECO:0000256" key="4">
    <source>
        <dbReference type="SAM" id="MobiDB-lite"/>
    </source>
</evidence>
<dbReference type="PANTHER" id="PTHR13976">
    <property type="entry name" value="HETEROGENEOUS NUCLEAR RIBONUCLEOPROTEIN-RELATED"/>
    <property type="match status" value="1"/>
</dbReference>
<feature type="region of interest" description="Disordered" evidence="4">
    <location>
        <begin position="238"/>
        <end position="261"/>
    </location>
</feature>
<dbReference type="VEuPathDB" id="TriTrypDB:TCSYLVIO_000392"/>
<dbReference type="GO" id="GO:0003723">
    <property type="term" value="F:RNA binding"/>
    <property type="evidence" value="ECO:0007669"/>
    <property type="project" value="UniProtKB-UniRule"/>
</dbReference>
<keyword evidence="2 3" id="KW-0694">RNA-binding</keyword>
<dbReference type="EMBL" id="PRFC01000470">
    <property type="protein sequence ID" value="PWU87600.1"/>
    <property type="molecule type" value="Genomic_DNA"/>
</dbReference>
<dbReference type="Proteomes" id="UP000246078">
    <property type="component" value="Unassembled WGS sequence"/>
</dbReference>
<feature type="compositionally biased region" description="Basic and acidic residues" evidence="4">
    <location>
        <begin position="476"/>
        <end position="490"/>
    </location>
</feature>
<evidence type="ECO:0000256" key="1">
    <source>
        <dbReference type="ARBA" id="ARBA00022737"/>
    </source>
</evidence>
<comment type="caution">
    <text evidence="6">The sequence shown here is derived from an EMBL/GenBank/DDBJ whole genome shotgun (WGS) entry which is preliminary data.</text>
</comment>
<dbReference type="VEuPathDB" id="TriTrypDB:TCDM_07178"/>
<dbReference type="InterPro" id="IPR050666">
    <property type="entry name" value="ESRP"/>
</dbReference>
<keyword evidence="6" id="KW-0687">Ribonucleoprotein</keyword>
<keyword evidence="1" id="KW-0677">Repeat</keyword>
<dbReference type="SMART" id="SM00360">
    <property type="entry name" value="RRM"/>
    <property type="match status" value="3"/>
</dbReference>
<dbReference type="VEuPathDB" id="TriTrypDB:TcBrA4_0101290"/>
<dbReference type="SUPFAM" id="SSF54928">
    <property type="entry name" value="RNA-binding domain, RBD"/>
    <property type="match status" value="3"/>
</dbReference>
<dbReference type="VEuPathDB" id="TriTrypDB:TcYC6_0077240"/>
<organism evidence="6 7">
    <name type="scientific">Trypanosoma cruzi</name>
    <dbReference type="NCBI Taxonomy" id="5693"/>
    <lineage>
        <taxon>Eukaryota</taxon>
        <taxon>Discoba</taxon>
        <taxon>Euglenozoa</taxon>
        <taxon>Kinetoplastea</taxon>
        <taxon>Metakinetoplastina</taxon>
        <taxon>Trypanosomatida</taxon>
        <taxon>Trypanosomatidae</taxon>
        <taxon>Trypanosoma</taxon>
        <taxon>Schizotrypanum</taxon>
    </lineage>
</organism>
<evidence type="ECO:0000259" key="5">
    <source>
        <dbReference type="PROSITE" id="PS50102"/>
    </source>
</evidence>
<dbReference type="VEuPathDB" id="TriTrypDB:TcCL_NonESM04504"/>
<reference evidence="6 7" key="1">
    <citation type="journal article" date="2018" name="Microb. Genom.">
        <title>Expanding an expanded genome: long-read sequencing of Trypanosoma cruzi.</title>
        <authorList>
            <person name="Berna L."/>
            <person name="Rodriguez M."/>
            <person name="Chiribao M.L."/>
            <person name="Parodi-Talice A."/>
            <person name="Pita S."/>
            <person name="Rijo G."/>
            <person name="Alvarez-Valin F."/>
            <person name="Robello C."/>
        </authorList>
    </citation>
    <scope>NUCLEOTIDE SEQUENCE [LARGE SCALE GENOMIC DNA]</scope>
    <source>
        <strain evidence="6 7">TCC</strain>
    </source>
</reference>
<evidence type="ECO:0000256" key="3">
    <source>
        <dbReference type="PROSITE-ProRule" id="PRU00176"/>
    </source>
</evidence>
<feature type="region of interest" description="Disordered" evidence="4">
    <location>
        <begin position="476"/>
        <end position="524"/>
    </location>
</feature>
<dbReference type="CDD" id="cd12254">
    <property type="entry name" value="RRM_hnRNPH_ESRPs_RBM12_like"/>
    <property type="match status" value="2"/>
</dbReference>
<dbReference type="InterPro" id="IPR012677">
    <property type="entry name" value="Nucleotide-bd_a/b_plait_sf"/>
</dbReference>
<dbReference type="VEuPathDB" id="TriTrypDB:TcG_07589"/>
<evidence type="ECO:0000313" key="6">
    <source>
        <dbReference type="EMBL" id="PWU87600.1"/>
    </source>
</evidence>
<evidence type="ECO:0000313" key="7">
    <source>
        <dbReference type="Proteomes" id="UP000246078"/>
    </source>
</evidence>
<dbReference type="VEuPathDB" id="TriTrypDB:BCY84_02873"/>
<feature type="compositionally biased region" description="Basic residues" evidence="4">
    <location>
        <begin position="506"/>
        <end position="524"/>
    </location>
</feature>
<feature type="domain" description="RRM" evidence="5">
    <location>
        <begin position="54"/>
        <end position="132"/>
    </location>
</feature>
<dbReference type="VEuPathDB" id="TriTrypDB:TcCLB.511109.130"/>
<feature type="region of interest" description="Disordered" evidence="4">
    <location>
        <begin position="1"/>
        <end position="27"/>
    </location>
</feature>